<evidence type="ECO:0000256" key="4">
    <source>
        <dbReference type="ARBA" id="ARBA00022840"/>
    </source>
</evidence>
<evidence type="ECO:0000256" key="6">
    <source>
        <dbReference type="SAM" id="MobiDB-lite"/>
    </source>
</evidence>
<dbReference type="EMBL" id="CP097636">
    <property type="protein sequence ID" value="URI08912.1"/>
    <property type="molecule type" value="Genomic_DNA"/>
</dbReference>
<dbReference type="RefSeq" id="WP_250197130.1">
    <property type="nucleotide sequence ID" value="NZ_CP097636.1"/>
</dbReference>
<feature type="compositionally biased region" description="Pro residues" evidence="6">
    <location>
        <begin position="46"/>
        <end position="60"/>
    </location>
</feature>
<feature type="domain" description="Protein kinase" evidence="7">
    <location>
        <begin position="79"/>
        <end position="354"/>
    </location>
</feature>
<dbReference type="PROSITE" id="PS00109">
    <property type="entry name" value="PROTEIN_KINASE_TYR"/>
    <property type="match status" value="1"/>
</dbReference>
<evidence type="ECO:0000313" key="9">
    <source>
        <dbReference type="Proteomes" id="UP001056201"/>
    </source>
</evidence>
<evidence type="ECO:0000256" key="1">
    <source>
        <dbReference type="ARBA" id="ARBA00022679"/>
    </source>
</evidence>
<organism evidence="8 9">
    <name type="scientific">Aquincola tertiaricarbonis</name>
    <dbReference type="NCBI Taxonomy" id="391953"/>
    <lineage>
        <taxon>Bacteria</taxon>
        <taxon>Pseudomonadati</taxon>
        <taxon>Pseudomonadota</taxon>
        <taxon>Betaproteobacteria</taxon>
        <taxon>Burkholderiales</taxon>
        <taxon>Sphaerotilaceae</taxon>
        <taxon>Aquincola</taxon>
    </lineage>
</organism>
<evidence type="ECO:0000313" key="8">
    <source>
        <dbReference type="EMBL" id="URI08912.1"/>
    </source>
</evidence>
<dbReference type="PROSITE" id="PS50011">
    <property type="entry name" value="PROTEIN_KINASE_DOM"/>
    <property type="match status" value="1"/>
</dbReference>
<feature type="compositionally biased region" description="Pro residues" evidence="6">
    <location>
        <begin position="15"/>
        <end position="28"/>
    </location>
</feature>
<evidence type="ECO:0000256" key="5">
    <source>
        <dbReference type="PROSITE-ProRule" id="PRU10141"/>
    </source>
</evidence>
<dbReference type="PROSITE" id="PS00107">
    <property type="entry name" value="PROTEIN_KINASE_ATP"/>
    <property type="match status" value="1"/>
</dbReference>
<feature type="region of interest" description="Disordered" evidence="6">
    <location>
        <begin position="372"/>
        <end position="395"/>
    </location>
</feature>
<dbReference type="InterPro" id="IPR020635">
    <property type="entry name" value="Tyr_kinase_cat_dom"/>
</dbReference>
<gene>
    <name evidence="8" type="ORF">MW290_25420</name>
</gene>
<evidence type="ECO:0000256" key="2">
    <source>
        <dbReference type="ARBA" id="ARBA00022741"/>
    </source>
</evidence>
<keyword evidence="1" id="KW-0808">Transferase</keyword>
<dbReference type="InterPro" id="IPR011009">
    <property type="entry name" value="Kinase-like_dom_sf"/>
</dbReference>
<dbReference type="SMART" id="SM00219">
    <property type="entry name" value="TyrKc"/>
    <property type="match status" value="1"/>
</dbReference>
<sequence>MSSTDDDDDRTLIRPPVPPGGSAPPPAPVSAAGAGSPDDDRTVYAAPPPYTTEPPAPRAPAPDDDMGNALPVGTRLGEFELTGVLGEGGFGIVYLAQDHSLHRRVALKEYMPSALAARKGGTQVSVKSERHRETFEAGLKSFVNEARLLAQFDHPSLVKVYRFWEANGTAYMVMPFYEGMTLKDKLREMGAAPDEAWLRGLLAPLTEALAVIHAERCYHRDIAPDNIILLAGSGKPLLLDFGAARRVIGDMTQALTVILKPGYAPLEQYAEVPSMKQGPWTDVYALAAVVYFAIQGRTPPVSVGRMMGDSYQPLSESARGLYSPGFLAAVDRALKVRPEDRTQSIDEFRADMGLAPGSVPPVQTVMHGDAAQVASPAPARGAPAAAPARAGSSAAEAPRSKSGLWIGLGAGALVLGGVGAFFALTPGTPPTAPAPSPAPVATAPAPSPAPAPAEVPAPAPAPVARAPFTIEGEFDRIVQAATPGFTVEASSAKPQLRIGRDRLRYTVTSSRDGYVYTLVKGPDGSLLLLHPNTLSRGNRISAGQPLVLPPADAPLDTSEPAGREDFLILVSAVPRSFDHLKGKRDTFLFLPTGAEAEALAAAHSGAGSTFAGRPGNCEGEACTAYGAVRFSVDVVK</sequence>
<keyword evidence="2 5" id="KW-0547">Nucleotide-binding</keyword>
<accession>A0ABY4SA12</accession>
<dbReference type="InterPro" id="IPR008266">
    <property type="entry name" value="Tyr_kinase_AS"/>
</dbReference>
<reference evidence="8" key="1">
    <citation type="submission" date="2022-05" db="EMBL/GenBank/DDBJ databases">
        <title>An RpoN-dependent PEP-CTERM gene is involved in floc formation of an Aquincola tertiaricarbonis strain.</title>
        <authorList>
            <person name="Qiu D."/>
            <person name="Xia M."/>
        </authorList>
    </citation>
    <scope>NUCLEOTIDE SEQUENCE</scope>
    <source>
        <strain evidence="8">RN12</strain>
    </source>
</reference>
<dbReference type="GO" id="GO:0016301">
    <property type="term" value="F:kinase activity"/>
    <property type="evidence" value="ECO:0007669"/>
    <property type="project" value="UniProtKB-KW"/>
</dbReference>
<proteinExistence type="predicted"/>
<dbReference type="InterPro" id="IPR000719">
    <property type="entry name" value="Prot_kinase_dom"/>
</dbReference>
<evidence type="ECO:0000256" key="3">
    <source>
        <dbReference type="ARBA" id="ARBA00022777"/>
    </source>
</evidence>
<feature type="compositionally biased region" description="Pro residues" evidence="6">
    <location>
        <begin position="445"/>
        <end position="458"/>
    </location>
</feature>
<dbReference type="Gene3D" id="1.10.510.10">
    <property type="entry name" value="Transferase(Phosphotransferase) domain 1"/>
    <property type="match status" value="1"/>
</dbReference>
<name>A0ABY4SA12_AQUTE</name>
<keyword evidence="9" id="KW-1185">Reference proteome</keyword>
<dbReference type="InterPro" id="IPR017441">
    <property type="entry name" value="Protein_kinase_ATP_BS"/>
</dbReference>
<dbReference type="CDD" id="cd14014">
    <property type="entry name" value="STKc_PknB_like"/>
    <property type="match status" value="1"/>
</dbReference>
<feature type="region of interest" description="Disordered" evidence="6">
    <location>
        <begin position="431"/>
        <end position="458"/>
    </location>
</feature>
<feature type="binding site" evidence="5">
    <location>
        <position position="108"/>
    </location>
    <ligand>
        <name>ATP</name>
        <dbReference type="ChEBI" id="CHEBI:30616"/>
    </ligand>
</feature>
<dbReference type="PANTHER" id="PTHR43289:SF34">
    <property type="entry name" value="SERINE_THREONINE-PROTEIN KINASE YBDM-RELATED"/>
    <property type="match status" value="1"/>
</dbReference>
<protein>
    <submittedName>
        <fullName evidence="8">Serine/threonine-protein kinase</fullName>
    </submittedName>
</protein>
<evidence type="ECO:0000259" key="7">
    <source>
        <dbReference type="PROSITE" id="PS50011"/>
    </source>
</evidence>
<dbReference type="SUPFAM" id="SSF56112">
    <property type="entry name" value="Protein kinase-like (PK-like)"/>
    <property type="match status" value="1"/>
</dbReference>
<dbReference type="InterPro" id="IPR025493">
    <property type="entry name" value="DUF4384"/>
</dbReference>
<dbReference type="Pfam" id="PF00069">
    <property type="entry name" value="Pkinase"/>
    <property type="match status" value="1"/>
</dbReference>
<dbReference type="Proteomes" id="UP001056201">
    <property type="component" value="Chromosome 2"/>
</dbReference>
<dbReference type="PANTHER" id="PTHR43289">
    <property type="entry name" value="MITOGEN-ACTIVATED PROTEIN KINASE KINASE KINASE 20-RELATED"/>
    <property type="match status" value="1"/>
</dbReference>
<feature type="region of interest" description="Disordered" evidence="6">
    <location>
        <begin position="1"/>
        <end position="67"/>
    </location>
</feature>
<keyword evidence="4 5" id="KW-0067">ATP-binding</keyword>
<keyword evidence="3 8" id="KW-0418">Kinase</keyword>
<feature type="compositionally biased region" description="Low complexity" evidence="6">
    <location>
        <begin position="374"/>
        <end position="395"/>
    </location>
</feature>
<dbReference type="Pfam" id="PF14326">
    <property type="entry name" value="DUF4384"/>
    <property type="match status" value="1"/>
</dbReference>